<dbReference type="AlphaFoldDB" id="A0A097AN82"/>
<organism evidence="3 4">
    <name type="scientific">Thermoanaerobacter kivui</name>
    <name type="common">Acetogenium kivui</name>
    <dbReference type="NCBI Taxonomy" id="2325"/>
    <lineage>
        <taxon>Bacteria</taxon>
        <taxon>Bacillati</taxon>
        <taxon>Bacillota</taxon>
        <taxon>Clostridia</taxon>
        <taxon>Thermoanaerobacterales</taxon>
        <taxon>Thermoanaerobacteraceae</taxon>
        <taxon>Thermoanaerobacter</taxon>
    </lineage>
</organism>
<dbReference type="GO" id="GO:0017168">
    <property type="term" value="F:5-oxoprolinase (ATP-hydrolyzing) activity"/>
    <property type="evidence" value="ECO:0007669"/>
    <property type="project" value="TreeGrafter"/>
</dbReference>
<accession>A0A097AN82</accession>
<dbReference type="PANTHER" id="PTHR11365">
    <property type="entry name" value="5-OXOPROLINASE RELATED"/>
    <property type="match status" value="1"/>
</dbReference>
<dbReference type="InterPro" id="IPR002821">
    <property type="entry name" value="Hydantoinase_A"/>
</dbReference>
<feature type="domain" description="Hydantoinase/oxoprolinase N-terminal" evidence="2">
    <location>
        <begin position="3"/>
        <end position="158"/>
    </location>
</feature>
<dbReference type="KEGG" id="tki:TKV_c00360"/>
<keyword evidence="4" id="KW-1185">Reference proteome</keyword>
<evidence type="ECO:0000313" key="3">
    <source>
        <dbReference type="EMBL" id="AIS51252.1"/>
    </source>
</evidence>
<dbReference type="Pfam" id="PF05378">
    <property type="entry name" value="Hydant_A_N"/>
    <property type="match status" value="1"/>
</dbReference>
<dbReference type="EMBL" id="CP009170">
    <property type="protein sequence ID" value="AIS51252.1"/>
    <property type="molecule type" value="Genomic_DNA"/>
</dbReference>
<dbReference type="InterPro" id="IPR045079">
    <property type="entry name" value="Oxoprolinase-like"/>
</dbReference>
<gene>
    <name evidence="3" type="primary">hyuA</name>
    <name evidence="3" type="ORF">TKV_c00360</name>
</gene>
<dbReference type="eggNOG" id="COG0145">
    <property type="taxonomic scope" value="Bacteria"/>
</dbReference>
<dbReference type="Pfam" id="PF01968">
    <property type="entry name" value="Hydantoinase_A"/>
    <property type="match status" value="1"/>
</dbReference>
<evidence type="ECO:0000313" key="4">
    <source>
        <dbReference type="Proteomes" id="UP000029669"/>
    </source>
</evidence>
<dbReference type="InterPro" id="IPR008040">
    <property type="entry name" value="Hydant_A_N"/>
</dbReference>
<evidence type="ECO:0000259" key="2">
    <source>
        <dbReference type="Pfam" id="PF05378"/>
    </source>
</evidence>
<dbReference type="Proteomes" id="UP000029669">
    <property type="component" value="Chromosome"/>
</dbReference>
<protein>
    <submittedName>
        <fullName evidence="3">Hydantoin utilization protein A</fullName>
    </submittedName>
</protein>
<evidence type="ECO:0000259" key="1">
    <source>
        <dbReference type="Pfam" id="PF01968"/>
    </source>
</evidence>
<dbReference type="GO" id="GO:0005829">
    <property type="term" value="C:cytosol"/>
    <property type="evidence" value="ECO:0007669"/>
    <property type="project" value="TreeGrafter"/>
</dbReference>
<dbReference type="InterPro" id="IPR043129">
    <property type="entry name" value="ATPase_NBD"/>
</dbReference>
<feature type="domain" description="Hydantoinase A/oxoprolinase" evidence="1">
    <location>
        <begin position="178"/>
        <end position="460"/>
    </location>
</feature>
<dbReference type="SUPFAM" id="SSF53067">
    <property type="entry name" value="Actin-like ATPase domain"/>
    <property type="match status" value="1"/>
</dbReference>
<dbReference type="GO" id="GO:0006749">
    <property type="term" value="P:glutathione metabolic process"/>
    <property type="evidence" value="ECO:0007669"/>
    <property type="project" value="TreeGrafter"/>
</dbReference>
<reference evidence="4" key="1">
    <citation type="journal article" date="2015" name="Genome Announc.">
        <title>Whole-Genome Sequences of 80 Environmental and Clinical Isolates of Burkholderia pseudomallei.</title>
        <authorList>
            <person name="Johnson S.L."/>
            <person name="Baker A.L."/>
            <person name="Chain P.S."/>
            <person name="Currie B.J."/>
            <person name="Daligault H.E."/>
            <person name="Davenport K.W."/>
            <person name="Davis C.B."/>
            <person name="Inglis T.J."/>
            <person name="Kaestli M."/>
            <person name="Koren S."/>
            <person name="Mayo M."/>
            <person name="Merritt A.J."/>
            <person name="Price E.P."/>
            <person name="Sarovich D.S."/>
            <person name="Warner J."/>
            <person name="Rosovitz M.J."/>
        </authorList>
    </citation>
    <scope>NUCLEOTIDE SEQUENCE [LARGE SCALE GENOMIC DNA]</scope>
    <source>
        <strain evidence="4">DSM 2030</strain>
    </source>
</reference>
<dbReference type="HOGENOM" id="CLU_014140_2_0_9"/>
<proteinExistence type="predicted"/>
<name>A0A097AN82_THEKI</name>
<dbReference type="PANTHER" id="PTHR11365:SF2">
    <property type="entry name" value="5-OXOPROLINASE"/>
    <property type="match status" value="1"/>
</dbReference>
<sequence length="559" mass="60639">MIVGLDMGGTHVDAVIIDRGNIIDAVKTPTDHTNLFGSIWETLNHLLKGKDISSISHINLSTTISTNAIVEGKTAPVGMIIESGPGMEPSFLACGSENIFITGYVDHRGREIKSFKPEEIQEAVIKFKEKNIEACAVVAKFSVRNPIHEIKICKFLEDKFSPVTMGHTLSGRLNFPRRVYTSYLNSAVYHVFRTFCESIKETMKKENINVPVNVLKADGGTISLEAAQKYPVNTILSGPAASLMGALAFNPGNKDGVLLDIGGTTTDISFVADGVPLFEPFGIKIANYNTLVRAIYSVSIGLGGDSAIHVENGEIKIGPHREGPPMAIGGLVPTPSDAMIVLGLLDFGDKERAISAMKDLGEKLQLDAKATAKLIYKKMGDIIKQEVNDILVEINSRPVYTVKELLYGKKLKPKYISIIGGPAKALAPLLEKEFNLPCYVPENYEIANAIGAALAKPTAEVTVLADTAEGKLSVPEMGIYEKIGRDFTIEKAEQKALEILKEMASVVGASDKKVEGEITEKSSFNMVRGFYTCGKNIRVRAQIKPGLLYEMRGVNHVEG</sequence>
<dbReference type="OrthoDB" id="9768323at2"/>